<evidence type="ECO:0000256" key="1">
    <source>
        <dbReference type="SAM" id="MobiDB-lite"/>
    </source>
</evidence>
<reference evidence="2" key="1">
    <citation type="submission" date="2022-12" db="EMBL/GenBank/DDBJ databases">
        <authorList>
            <person name="Alioto T."/>
            <person name="Alioto T."/>
            <person name="Gomez Garrido J."/>
        </authorList>
    </citation>
    <scope>NUCLEOTIDE SEQUENCE</scope>
</reference>
<comment type="caution">
    <text evidence="2">The sequence shown here is derived from an EMBL/GenBank/DDBJ whole genome shotgun (WGS) entry which is preliminary data.</text>
</comment>
<dbReference type="AlphaFoldDB" id="A0AA35VR22"/>
<organism evidence="2 3">
    <name type="scientific">Podarcis lilfordi</name>
    <name type="common">Lilford's wall lizard</name>
    <dbReference type="NCBI Taxonomy" id="74358"/>
    <lineage>
        <taxon>Eukaryota</taxon>
        <taxon>Metazoa</taxon>
        <taxon>Chordata</taxon>
        <taxon>Craniata</taxon>
        <taxon>Vertebrata</taxon>
        <taxon>Euteleostomi</taxon>
        <taxon>Lepidosauria</taxon>
        <taxon>Squamata</taxon>
        <taxon>Bifurcata</taxon>
        <taxon>Unidentata</taxon>
        <taxon>Episquamata</taxon>
        <taxon>Laterata</taxon>
        <taxon>Lacertibaenia</taxon>
        <taxon>Lacertidae</taxon>
        <taxon>Podarcis</taxon>
    </lineage>
</organism>
<protein>
    <submittedName>
        <fullName evidence="2">Uncharacterized protein</fullName>
    </submittedName>
</protein>
<sequence length="97" mass="10508">AGRLRHPADQHPVCLWLRVSGELRAAGHHPTHRQVLHDSDHSPPPPPGRVPQGPCRHWQDGDGEGPGQGSGHVRHCGQLLRRPGLQVNGAHVLRPSA</sequence>
<feature type="region of interest" description="Disordered" evidence="1">
    <location>
        <begin position="27"/>
        <end position="75"/>
    </location>
</feature>
<proteinExistence type="predicted"/>
<dbReference type="EMBL" id="CANTUW010002037">
    <property type="protein sequence ID" value="CAI7935585.1"/>
    <property type="molecule type" value="Genomic_DNA"/>
</dbReference>
<keyword evidence="3" id="KW-1185">Reference proteome</keyword>
<feature type="non-terminal residue" evidence="2">
    <location>
        <position position="1"/>
    </location>
</feature>
<name>A0AA35VR22_9SAUR</name>
<gene>
    <name evidence="2" type="ORF">PODLI_1B010004</name>
</gene>
<feature type="non-terminal residue" evidence="2">
    <location>
        <position position="97"/>
    </location>
</feature>
<dbReference type="Proteomes" id="UP001178461">
    <property type="component" value="Unassembled WGS sequence"/>
</dbReference>
<evidence type="ECO:0000313" key="3">
    <source>
        <dbReference type="Proteomes" id="UP001178461"/>
    </source>
</evidence>
<evidence type="ECO:0000313" key="2">
    <source>
        <dbReference type="EMBL" id="CAI7935585.1"/>
    </source>
</evidence>
<accession>A0AA35VR22</accession>